<protein>
    <recommendedName>
        <fullName evidence="4">Sialate O-acetylesterase domain-containing protein</fullName>
    </recommendedName>
</protein>
<dbReference type="Gene3D" id="3.40.50.1110">
    <property type="entry name" value="SGNH hydrolase"/>
    <property type="match status" value="1"/>
</dbReference>
<dbReference type="Proteomes" id="UP000320710">
    <property type="component" value="Unassembled WGS sequence"/>
</dbReference>
<reference evidence="2 3" key="2">
    <citation type="submission" date="2019-07" db="EMBL/GenBank/DDBJ databases">
        <title>Investigation of anaerobic lignin degradation for improved lignocellulosic biofuels.</title>
        <authorList>
            <person name="Deangelis K.PhD."/>
        </authorList>
    </citation>
    <scope>NUCLEOTIDE SEQUENCE [LARGE SCALE GENOMIC DNA]</scope>
    <source>
        <strain evidence="2 3">106R</strain>
    </source>
</reference>
<dbReference type="SUPFAM" id="SSF52266">
    <property type="entry name" value="SGNH hydrolase"/>
    <property type="match status" value="1"/>
</dbReference>
<evidence type="ECO:0000313" key="2">
    <source>
        <dbReference type="EMBL" id="TQI85631.1"/>
    </source>
</evidence>
<evidence type="ECO:0008006" key="4">
    <source>
        <dbReference type="Google" id="ProtNLM"/>
    </source>
</evidence>
<dbReference type="GO" id="GO:0016788">
    <property type="term" value="F:hydrolase activity, acting on ester bonds"/>
    <property type="evidence" value="ECO:0007669"/>
    <property type="project" value="UniProtKB-ARBA"/>
</dbReference>
<gene>
    <name evidence="2" type="ORF">FHU12_3199</name>
</gene>
<dbReference type="AlphaFoldDB" id="A0AA46QC90"/>
<dbReference type="InterPro" id="IPR036514">
    <property type="entry name" value="SGNH_hydro_sf"/>
</dbReference>
<dbReference type="EMBL" id="VFMJ01000001">
    <property type="protein sequence ID" value="TQI85631.1"/>
    <property type="molecule type" value="Genomic_DNA"/>
</dbReference>
<accession>A0AA46QC90</accession>
<keyword evidence="1" id="KW-0175">Coiled coil</keyword>
<proteinExistence type="predicted"/>
<organism evidence="2 3">
    <name type="scientific">Serratia marcescens</name>
    <dbReference type="NCBI Taxonomy" id="615"/>
    <lineage>
        <taxon>Bacteria</taxon>
        <taxon>Pseudomonadati</taxon>
        <taxon>Pseudomonadota</taxon>
        <taxon>Gammaproteobacteria</taxon>
        <taxon>Enterobacterales</taxon>
        <taxon>Yersiniaceae</taxon>
        <taxon>Serratia</taxon>
    </lineage>
</organism>
<feature type="coiled-coil region" evidence="1">
    <location>
        <begin position="59"/>
        <end position="86"/>
    </location>
</feature>
<dbReference type="RefSeq" id="WP_141970447.1">
    <property type="nucleotide sequence ID" value="NZ_VFMJ01000001.1"/>
</dbReference>
<comment type="caution">
    <text evidence="2">The sequence shown here is derived from an EMBL/GenBank/DDBJ whole genome shotgun (WGS) entry which is preliminary data.</text>
</comment>
<sequence length="692" mass="75049">MAQRYNTGNPRPSNSMKDLNDNALAYDDFLNGEQDEAYDRFQKPFPTVRRQVADRIDEITGAQKSIEQYTDEAKQAADNAQNVADANTYYTTPSDPDGTIAGIAGTPLGKSFRVGLGDGKGFKYYINNNGLPLLISETPGVNSQEKLSDELFEAIQNYPDSALSMQDIATVVEYDDGVVAPFMSKSGRVGSVDEFGEWQDAAFDNSLVAKFSYKAQDLVLSDGSICREVILDADKRIIEAWTYDGGYYLASESGLKRVSGGEPENKESAIVYASAVATIAGGVGTRVSVNIDDNVCFIFVTWGQSLAQGYNGDASDTLTAVIPLYPDNCLMFAGTRPNRGVTEITSLTPLKEAISAGGLKETAASSLASHTFQMVQTITGHSIRTLSFVAAEGGKAFQDLTKGTPAWQAMIQGVVDAKNICIKNGWKPVVACLDVMAGETDSENIPAMTTERYKRQLQQLDADFNSEVKRITKQSGNVRIIVCQSAFTPNSRGLWDQPVRQAQYDLDGVGNIRLAGPVYPFPYADVIHINSLGQNRRGQMVSRALMWEFFGTGWRTIKLVNYIWRTPTLLSLVFDVPTPPLVIDSTGDTITVSGLGNGMGFVLDDRSSTPIVISSVTLASNSVIDIALSVAPLNPSAVRIGYGIKRNDGNTTQDGPVVGARGCIRDSTNHVSLYDSATNHNWMPAFIKEIPF</sequence>
<evidence type="ECO:0000256" key="1">
    <source>
        <dbReference type="SAM" id="Coils"/>
    </source>
</evidence>
<evidence type="ECO:0000313" key="3">
    <source>
        <dbReference type="Proteomes" id="UP000320710"/>
    </source>
</evidence>
<reference evidence="2 3" key="1">
    <citation type="submission" date="2019-06" db="EMBL/GenBank/DDBJ databases">
        <authorList>
            <person name="Deangelis K."/>
            <person name="Huntemann M."/>
            <person name="Clum A."/>
            <person name="Pillay M."/>
            <person name="Palaniappan K."/>
            <person name="Varghese N."/>
            <person name="Mikhailova N."/>
            <person name="Stamatis D."/>
            <person name="Reddy T."/>
            <person name="Daum C."/>
            <person name="Shapiro N."/>
            <person name="Ivanova N."/>
            <person name="Kyrpides N."/>
            <person name="Woyke T."/>
        </authorList>
    </citation>
    <scope>NUCLEOTIDE SEQUENCE [LARGE SCALE GENOMIC DNA]</scope>
    <source>
        <strain evidence="2 3">106R</strain>
    </source>
</reference>
<name>A0AA46QC90_SERMA</name>